<dbReference type="Gene3D" id="2.60.40.1180">
    <property type="entry name" value="Golgi alpha-mannosidase II"/>
    <property type="match status" value="1"/>
</dbReference>
<dbReference type="AlphaFoldDB" id="H2YIK6"/>
<dbReference type="Pfam" id="PF16757">
    <property type="entry name" value="Fucosidase_C"/>
    <property type="match status" value="1"/>
</dbReference>
<reference evidence="11" key="1">
    <citation type="submission" date="2003-08" db="EMBL/GenBank/DDBJ databases">
        <authorList>
            <person name="Birren B."/>
            <person name="Nusbaum C."/>
            <person name="Abebe A."/>
            <person name="Abouelleil A."/>
            <person name="Adekoya E."/>
            <person name="Ait-zahra M."/>
            <person name="Allen N."/>
            <person name="Allen T."/>
            <person name="An P."/>
            <person name="Anderson M."/>
            <person name="Anderson S."/>
            <person name="Arachchi H."/>
            <person name="Armbruster J."/>
            <person name="Bachantsang P."/>
            <person name="Baldwin J."/>
            <person name="Barry A."/>
            <person name="Bayul T."/>
            <person name="Blitshsteyn B."/>
            <person name="Bloom T."/>
            <person name="Blye J."/>
            <person name="Boguslavskiy L."/>
            <person name="Borowsky M."/>
            <person name="Boukhgalter B."/>
            <person name="Brunache A."/>
            <person name="Butler J."/>
            <person name="Calixte N."/>
            <person name="Calvo S."/>
            <person name="Camarata J."/>
            <person name="Campo K."/>
            <person name="Chang J."/>
            <person name="Cheshatsang Y."/>
            <person name="Citroen M."/>
            <person name="Collymore A."/>
            <person name="Considine T."/>
            <person name="Cook A."/>
            <person name="Cooke P."/>
            <person name="Corum B."/>
            <person name="Cuomo C."/>
            <person name="David R."/>
            <person name="Dawoe T."/>
            <person name="Degray S."/>
            <person name="Dodge S."/>
            <person name="Dooley K."/>
            <person name="Dorje P."/>
            <person name="Dorjee K."/>
            <person name="Dorris L."/>
            <person name="Duffey N."/>
            <person name="Dupes A."/>
            <person name="Elkins T."/>
            <person name="Engels R."/>
            <person name="Erickson J."/>
            <person name="Farina A."/>
            <person name="Faro S."/>
            <person name="Ferreira P."/>
            <person name="Fischer H."/>
            <person name="Fitzgerald M."/>
            <person name="Foley K."/>
            <person name="Gage D."/>
            <person name="Galagan J."/>
            <person name="Gearin G."/>
            <person name="Gnerre S."/>
            <person name="Gnirke A."/>
            <person name="Goyette A."/>
            <person name="Graham J."/>
            <person name="Grandbois E."/>
            <person name="Gyaltsen K."/>
            <person name="Hafez N."/>
            <person name="Hagopian D."/>
            <person name="Hagos B."/>
            <person name="Hall J."/>
            <person name="Hatcher B."/>
            <person name="Heller A."/>
            <person name="Higgins H."/>
            <person name="Honan T."/>
            <person name="Horn A."/>
            <person name="Houde N."/>
            <person name="Hughes L."/>
            <person name="Hulme W."/>
            <person name="Husby E."/>
            <person name="Iliev I."/>
            <person name="Jaffe D."/>
            <person name="Jones C."/>
            <person name="Kamal M."/>
            <person name="Kamat A."/>
            <person name="Kamvysselis M."/>
            <person name="Karlsson E."/>
            <person name="Kells C."/>
            <person name="Kieu A."/>
            <person name="Kisner P."/>
            <person name="Kodira C."/>
            <person name="Kulbokas E."/>
            <person name="Labutti K."/>
            <person name="Lama D."/>
            <person name="Landers T."/>
            <person name="Leger J."/>
            <person name="Levine S."/>
            <person name="Lewis D."/>
            <person name="Lewis T."/>
            <person name="Lindblad-toh K."/>
            <person name="Liu X."/>
            <person name="Lokyitsang T."/>
            <person name="Lokyitsang Y."/>
            <person name="Lucien O."/>
            <person name="Lui A."/>
            <person name="Ma L.J."/>
            <person name="Mabbitt R."/>
            <person name="Macdonald J."/>
            <person name="Maclean C."/>
            <person name="Major J."/>
            <person name="Manning J."/>
            <person name="Marabella R."/>
            <person name="Maru K."/>
            <person name="Matthews C."/>
            <person name="Mauceli E."/>
            <person name="Mccarthy M."/>
            <person name="Mcdonough S."/>
            <person name="Mcghee T."/>
            <person name="Meldrim J."/>
            <person name="Meneus L."/>
            <person name="Mesirov J."/>
            <person name="Mihalev A."/>
            <person name="Mihova T."/>
            <person name="Mikkelsen T."/>
            <person name="Mlenga V."/>
            <person name="Moru K."/>
            <person name="Mozes J."/>
            <person name="Mulrain L."/>
            <person name="Munson G."/>
            <person name="Naylor J."/>
            <person name="Newes C."/>
            <person name="Nguyen C."/>
            <person name="Nguyen N."/>
            <person name="Nguyen T."/>
            <person name="Nicol R."/>
            <person name="Nielsen C."/>
            <person name="Nizzari M."/>
            <person name="Norbu C."/>
            <person name="Norbu N."/>
            <person name="O'donnell P."/>
            <person name="Okoawo O."/>
            <person name="O'leary S."/>
            <person name="Omotosho B."/>
            <person name="O'neill K."/>
            <person name="Osman S."/>
            <person name="Parker S."/>
            <person name="Perrin D."/>
            <person name="Phunkhang P."/>
            <person name="Piqani B."/>
            <person name="Purcell S."/>
            <person name="Rachupka T."/>
            <person name="Ramasamy U."/>
            <person name="Rameau R."/>
            <person name="Ray V."/>
            <person name="Raymond C."/>
            <person name="Retta R."/>
            <person name="Richardson S."/>
            <person name="Rise C."/>
            <person name="Rodriguez J."/>
            <person name="Rogers J."/>
            <person name="Rogov P."/>
            <person name="Rutman M."/>
            <person name="Schupbach R."/>
            <person name="Seaman C."/>
            <person name="Settipalli S."/>
            <person name="Sharpe T."/>
            <person name="Sheridan J."/>
            <person name="Sherpa N."/>
            <person name="Shi J."/>
            <person name="Smirnov S."/>
            <person name="Smith C."/>
            <person name="Sougnez C."/>
            <person name="Spencer B."/>
            <person name="Stalker J."/>
            <person name="Stange-thomann N."/>
            <person name="Stavropoulos S."/>
            <person name="Stetson K."/>
            <person name="Stone C."/>
            <person name="Stone S."/>
            <person name="Stubbs M."/>
            <person name="Talamas J."/>
            <person name="Tchuinga P."/>
            <person name="Tenzing P."/>
            <person name="Tesfaye S."/>
            <person name="Theodore J."/>
            <person name="Thoulutsang Y."/>
            <person name="Topham K."/>
            <person name="Towey S."/>
            <person name="Tsamla T."/>
            <person name="Tsomo N."/>
            <person name="Vallee D."/>
            <person name="Vassiliev H."/>
            <person name="Venkataraman V."/>
            <person name="Vinson J."/>
            <person name="Vo A."/>
            <person name="Wade C."/>
            <person name="Wang S."/>
            <person name="Wangchuk T."/>
            <person name="Wangdi T."/>
            <person name="Whittaker C."/>
            <person name="Wilkinson J."/>
            <person name="Wu Y."/>
            <person name="Wyman D."/>
            <person name="Yadav S."/>
            <person name="Yang S."/>
            <person name="Yang X."/>
            <person name="Yeager S."/>
            <person name="Yee E."/>
            <person name="Young G."/>
            <person name="Zainoun J."/>
            <person name="Zembeck L."/>
            <person name="Zimmer A."/>
            <person name="Zody M."/>
            <person name="Lander E."/>
        </authorList>
    </citation>
    <scope>NUCLEOTIDE SEQUENCE [LARGE SCALE GENOMIC DNA]</scope>
</reference>
<dbReference type="FunFam" id="3.20.20.80:FF:000201">
    <property type="entry name" value="Alpha-L-fucosidase"/>
    <property type="match status" value="1"/>
</dbReference>
<dbReference type="InterPro" id="IPR017853">
    <property type="entry name" value="GH"/>
</dbReference>
<dbReference type="eggNOG" id="KOG3340">
    <property type="taxonomic scope" value="Eukaryota"/>
</dbReference>
<keyword evidence="6 7" id="KW-0326">Glycosidase</keyword>
<dbReference type="SMART" id="SM00812">
    <property type="entry name" value="Alpha_L_fucos"/>
    <property type="match status" value="1"/>
</dbReference>
<keyword evidence="4" id="KW-0732">Signal</keyword>
<name>H2YIK6_CIOSA</name>
<dbReference type="PANTHER" id="PTHR10030:SF37">
    <property type="entry name" value="ALPHA-L-FUCOSIDASE-RELATED"/>
    <property type="match status" value="1"/>
</dbReference>
<sequence length="449" mass="51371">HSLPVYNATWASLDTRPIPTWYDDAKLGIFIHWGVFSVPSFGHSPAWGWYYWKISKSPAWQDYMAKNFKPKFSYADFAKDFSTEFFNPDDWADLFAGGINIHTLLSSSHHEGYCNYPTNVSSWNWNSRDVGPHRDLVGELAHSIKNRTSMHFGLYHSLYEWFNPLYLEDKENKFQTNRFVAEKTLPELYELVKAYEPELIWSDGQWEAPSWYWNSTVFLQWLYNESPVKSTVVTNDRWGSDTLCKHGGFLTCNDRYNPKTHVPDKKWENAMTLNKGSWSWRRDTDISQFLTTMEMLSTFIETISCGGNMLMNVGPTKEGTISPIFGVSYFGAWLSINGEAVYGSKPFRIVVDPMNANVRYTTQTSSSSVLPDGLTIYAFVMDWPADGILLLNAPMNATSTATITMLGMENVPIQFTSLQPTGIAIEMPLVPISKLPHHLIWVLRLVGFQ</sequence>
<feature type="domain" description="Alpha-L-fucosidase C-terminal" evidence="9">
    <location>
        <begin position="352"/>
        <end position="445"/>
    </location>
</feature>
<comment type="similarity">
    <text evidence="2 7">Belongs to the glycosyl hydrolase 29 family.</text>
</comment>
<evidence type="ECO:0000259" key="8">
    <source>
        <dbReference type="Pfam" id="PF01120"/>
    </source>
</evidence>
<dbReference type="Pfam" id="PF01120">
    <property type="entry name" value="Alpha_L_fucos"/>
    <property type="match status" value="1"/>
</dbReference>
<dbReference type="InterPro" id="IPR013780">
    <property type="entry name" value="Glyco_hydro_b"/>
</dbReference>
<dbReference type="PIRSF" id="PIRSF001092">
    <property type="entry name" value="Alpha-L-fucosidase"/>
    <property type="match status" value="1"/>
</dbReference>
<dbReference type="PANTHER" id="PTHR10030">
    <property type="entry name" value="ALPHA-L-FUCOSIDASE"/>
    <property type="match status" value="1"/>
</dbReference>
<dbReference type="InterPro" id="IPR016286">
    <property type="entry name" value="FUC_metazoa-typ"/>
</dbReference>
<dbReference type="PRINTS" id="PR00741">
    <property type="entry name" value="GLHYDRLASE29"/>
</dbReference>
<comment type="function">
    <text evidence="1">Alpha-L-fucosidase is responsible for hydrolyzing the alpha-1,6-linked fucose joined to the reducing-end N-acetylglucosamine of the carbohydrate moieties of glycoproteins.</text>
</comment>
<evidence type="ECO:0000256" key="5">
    <source>
        <dbReference type="ARBA" id="ARBA00022801"/>
    </source>
</evidence>
<feature type="domain" description="Glycoside hydrolase family 29 N-terminal" evidence="8">
    <location>
        <begin position="5"/>
        <end position="339"/>
    </location>
</feature>
<dbReference type="InterPro" id="IPR057739">
    <property type="entry name" value="Glyco_hydro_29_N"/>
</dbReference>
<keyword evidence="11" id="KW-1185">Reference proteome</keyword>
<keyword evidence="5 7" id="KW-0378">Hydrolase</keyword>
<dbReference type="SUPFAM" id="SSF51445">
    <property type="entry name" value="(Trans)glycosidases"/>
    <property type="match status" value="1"/>
</dbReference>
<dbReference type="GO" id="GO:0004560">
    <property type="term" value="F:alpha-L-fucosidase activity"/>
    <property type="evidence" value="ECO:0007669"/>
    <property type="project" value="UniProtKB-EC"/>
</dbReference>
<evidence type="ECO:0000256" key="4">
    <source>
        <dbReference type="ARBA" id="ARBA00022729"/>
    </source>
</evidence>
<evidence type="ECO:0000256" key="7">
    <source>
        <dbReference type="PIRNR" id="PIRNR001092"/>
    </source>
</evidence>
<evidence type="ECO:0000256" key="2">
    <source>
        <dbReference type="ARBA" id="ARBA00007951"/>
    </source>
</evidence>
<dbReference type="InterPro" id="IPR000933">
    <property type="entry name" value="Glyco_hydro_29"/>
</dbReference>
<dbReference type="GO" id="GO:0006004">
    <property type="term" value="P:fucose metabolic process"/>
    <property type="evidence" value="ECO:0007669"/>
    <property type="project" value="InterPro"/>
</dbReference>
<evidence type="ECO:0000313" key="11">
    <source>
        <dbReference type="Proteomes" id="UP000007875"/>
    </source>
</evidence>
<evidence type="ECO:0000256" key="6">
    <source>
        <dbReference type="ARBA" id="ARBA00023295"/>
    </source>
</evidence>
<evidence type="ECO:0000259" key="9">
    <source>
        <dbReference type="Pfam" id="PF16757"/>
    </source>
</evidence>
<dbReference type="EC" id="3.2.1.51" evidence="3"/>
<dbReference type="InParanoid" id="H2YIK6"/>
<reference evidence="10" key="2">
    <citation type="submission" date="2025-08" db="UniProtKB">
        <authorList>
            <consortium name="Ensembl"/>
        </authorList>
    </citation>
    <scope>IDENTIFICATION</scope>
</reference>
<dbReference type="STRING" id="51511.ENSCSAVP00000005155"/>
<dbReference type="OMA" id="WNWNSRD"/>
<dbReference type="InterPro" id="IPR031919">
    <property type="entry name" value="Fucosidase_C"/>
</dbReference>
<dbReference type="Ensembl" id="ENSCSAVT00000005226.1">
    <property type="protein sequence ID" value="ENSCSAVP00000005155.1"/>
    <property type="gene ID" value="ENSCSAVG00000003079.1"/>
</dbReference>
<evidence type="ECO:0000313" key="10">
    <source>
        <dbReference type="Ensembl" id="ENSCSAVP00000005155.1"/>
    </source>
</evidence>
<dbReference type="GO" id="GO:0016139">
    <property type="term" value="P:glycoside catabolic process"/>
    <property type="evidence" value="ECO:0007669"/>
    <property type="project" value="TreeGrafter"/>
</dbReference>
<protein>
    <recommendedName>
        <fullName evidence="3">alpha-L-fucosidase</fullName>
        <ecNumber evidence="3">3.2.1.51</ecNumber>
    </recommendedName>
</protein>
<dbReference type="GO" id="GO:0005764">
    <property type="term" value="C:lysosome"/>
    <property type="evidence" value="ECO:0007669"/>
    <property type="project" value="TreeGrafter"/>
</dbReference>
<evidence type="ECO:0000256" key="3">
    <source>
        <dbReference type="ARBA" id="ARBA00012662"/>
    </source>
</evidence>
<organism evidence="10 11">
    <name type="scientific">Ciona savignyi</name>
    <name type="common">Pacific transparent sea squirt</name>
    <dbReference type="NCBI Taxonomy" id="51511"/>
    <lineage>
        <taxon>Eukaryota</taxon>
        <taxon>Metazoa</taxon>
        <taxon>Chordata</taxon>
        <taxon>Tunicata</taxon>
        <taxon>Ascidiacea</taxon>
        <taxon>Phlebobranchia</taxon>
        <taxon>Cionidae</taxon>
        <taxon>Ciona</taxon>
    </lineage>
</organism>
<reference evidence="10" key="3">
    <citation type="submission" date="2025-09" db="UniProtKB">
        <authorList>
            <consortium name="Ensembl"/>
        </authorList>
    </citation>
    <scope>IDENTIFICATION</scope>
</reference>
<dbReference type="Proteomes" id="UP000007875">
    <property type="component" value="Unassembled WGS sequence"/>
</dbReference>
<proteinExistence type="inferred from homology"/>
<evidence type="ECO:0000256" key="1">
    <source>
        <dbReference type="ARBA" id="ARBA00004071"/>
    </source>
</evidence>
<accession>H2YIK6</accession>
<dbReference type="GeneTree" id="ENSGT00440000035378"/>
<dbReference type="Gene3D" id="3.20.20.80">
    <property type="entry name" value="Glycosidases"/>
    <property type="match status" value="1"/>
</dbReference>